<dbReference type="PROSITE" id="PS50022">
    <property type="entry name" value="FA58C_3"/>
    <property type="match status" value="1"/>
</dbReference>
<proteinExistence type="predicted"/>
<name>A0A3D5IWD1_9FLAO</name>
<gene>
    <name evidence="2" type="ORF">DGQ38_03035</name>
</gene>
<organism evidence="2 3">
    <name type="scientific">Zunongwangia profunda</name>
    <dbReference type="NCBI Taxonomy" id="398743"/>
    <lineage>
        <taxon>Bacteria</taxon>
        <taxon>Pseudomonadati</taxon>
        <taxon>Bacteroidota</taxon>
        <taxon>Flavobacteriia</taxon>
        <taxon>Flavobacteriales</taxon>
        <taxon>Flavobacteriaceae</taxon>
        <taxon>Zunongwangia</taxon>
    </lineage>
</organism>
<accession>A0A3D5IWD1</accession>
<feature type="domain" description="F5/8 type C" evidence="1">
    <location>
        <begin position="234"/>
        <end position="387"/>
    </location>
</feature>
<evidence type="ECO:0000313" key="3">
    <source>
        <dbReference type="Proteomes" id="UP000264330"/>
    </source>
</evidence>
<dbReference type="Pfam" id="PF00754">
    <property type="entry name" value="F5_F8_type_C"/>
    <property type="match status" value="1"/>
</dbReference>
<sequence length="387" mass="43784">MKVMFNKNFRACKANSLGSGSRFSNYFSFCLFFIVLGLQGCSEMNDLHQPYLDEGEYIYAEKVDTITFGSGNERIELNLYLSSEDIEVARIFWNNGGDSVDVDIDFQQGVFSKIIDGLDEQQYVFNIVTTDGFGNKSLPYEAEGNVYGSNYSNTISNRTISGMKANKNNEIVINWAEPLNEDLLYSSVTYKNKFGERITDSVSSTEFRTILENYDSELEYNTVFKPDSTAIDLFYTENVLVNTNKILLDYDEWTIVDFSSQHGGNENSVQNVIDGNQNTRWHSLAGGSSYPHWVIIDLGGLVDFSTLEVLRSTFDGGGDDRATDKFTFEVSTDNDVWVDAGVFDFNRFTNDPQSYHISLSEPVRYVRFTAIEGPEDNFVLGAIKLYK</sequence>
<dbReference type="Pfam" id="PF16389">
    <property type="entry name" value="DUF4998"/>
    <property type="match status" value="1"/>
</dbReference>
<dbReference type="SUPFAM" id="SSF49785">
    <property type="entry name" value="Galactose-binding domain-like"/>
    <property type="match status" value="1"/>
</dbReference>
<dbReference type="AlphaFoldDB" id="A0A3D5IWD1"/>
<dbReference type="EMBL" id="DPMF01000067">
    <property type="protein sequence ID" value="HCV80004.1"/>
    <property type="molecule type" value="Genomic_DNA"/>
</dbReference>
<evidence type="ECO:0000259" key="1">
    <source>
        <dbReference type="PROSITE" id="PS50022"/>
    </source>
</evidence>
<evidence type="ECO:0000313" key="2">
    <source>
        <dbReference type="EMBL" id="HCV80004.1"/>
    </source>
</evidence>
<protein>
    <recommendedName>
        <fullName evidence="1">F5/8 type C domain-containing protein</fullName>
    </recommendedName>
</protein>
<dbReference type="InterPro" id="IPR008979">
    <property type="entry name" value="Galactose-bd-like_sf"/>
</dbReference>
<reference evidence="2 3" key="1">
    <citation type="journal article" date="2018" name="Nat. Biotechnol.">
        <title>A standardized bacterial taxonomy based on genome phylogeny substantially revises the tree of life.</title>
        <authorList>
            <person name="Parks D.H."/>
            <person name="Chuvochina M."/>
            <person name="Waite D.W."/>
            <person name="Rinke C."/>
            <person name="Skarshewski A."/>
            <person name="Chaumeil P.A."/>
            <person name="Hugenholtz P."/>
        </authorList>
    </citation>
    <scope>NUCLEOTIDE SEQUENCE [LARGE SCALE GENOMIC DNA]</scope>
    <source>
        <strain evidence="2">UBA9359</strain>
    </source>
</reference>
<dbReference type="InterPro" id="IPR000421">
    <property type="entry name" value="FA58C"/>
</dbReference>
<dbReference type="Gene3D" id="2.60.120.260">
    <property type="entry name" value="Galactose-binding domain-like"/>
    <property type="match status" value="1"/>
</dbReference>
<dbReference type="Proteomes" id="UP000264330">
    <property type="component" value="Unassembled WGS sequence"/>
</dbReference>
<comment type="caution">
    <text evidence="2">The sequence shown here is derived from an EMBL/GenBank/DDBJ whole genome shotgun (WGS) entry which is preliminary data.</text>
</comment>